<dbReference type="eggNOG" id="arCOG03022">
    <property type="taxonomic scope" value="Archaea"/>
</dbReference>
<sequence>MAKISILLGYGALTLPQFSNAVEKLQFNNSFECLLANSENQDLNIDFIKDSDVLFIYSSTIDESLKNAIEKSKAKIVISGSEANVQLSRGANSQFSKVMMYYSMGGQKNIEQLVKLLLNFTGFNLDIDEPENTLWQGIWHHEHGTFENLGDYLKEYGAEKDFVGILFHRSFWISQSMDHIHSLIESIEKQGLGVIPVFTNRLKIKEYDSLTAEETIQKYFFREGYPIISALVNSTFFFMLDHSSGIEDVKIRFKDVSGVELLKKLNVPVIQIIHSFRSSIEEWAENPQGIDPMSQIYQVVMPEVDGTIEPIFLVGSNLDENGVKHYEPFKEHSEYISSRIKKWVNLSKKSNYEKKISIVLINPPCHGSEASLAVGFGLDVPESIVRLLKKLKEEGYNVGNYIPETGQDLMDLMLSKKAVNEFRWTSSSEIVQKGGAVGFVDYDTYKSWLDELPEKVRSKVFNDWMDPKDVLSKNVSREYIGMVHENKFIIPGIMFGNILLTPQPKSGCAGSFCDGKACKILHDQLITPPHQWLAAYRWMTRIFDSDILLHFGTHGYLEFRPGKGVGLSPSCWPEITIDNVPHAYIYNSANPMEGVMAKRRSYATIIDHMYPPMTMPEILGDLEQLLAEYSKAKSLEDSTKMEIIFEEITNMATKNNIKIVSKISDEVIEELHGYLNMISGTQVENGLHIFGNPTTNSEKISEYVLTMMEYDNYNFKSINRVFAEHVGFDYDELKNNPSKIYLNGLTAKEILNEISKLAKDTLKESLMEEDIEDNKILKIISEKVAKNQIFKDCSKSNGEPLKSIETGILISKKIKSCVLEYTGILDVFNSNYILPGPSGSITRGKIEILPTGRNFYTIDPSALPTPSSWKVGVKTAEKLISHHLKHHDRYPENVGQILMSMDAYKADGEQIAQILYLMGVKPVWNKDGSVKDVEVIPLNELGRPRIDTTVRISGITRDTLPNYIKMIDDAVNKVISLEEPLEMNYVKKHYLEYINNFGENITEDLLDEAKSRIWANAPGAYGSGVNLAVDSSAWNSDDDLSKVWLQWSSYRYTSKSYGEYSPKALISNLKTVDIITTNHLSDEHDLTNCCCYYGYQGGMYATVSTLKGDSDVDLVIVDTKDLSNSEVRTVEKEFERIVRSKILNPKWVTEMKVHGYGGANEFSKKIQHLYGWSATTKMVNDWVFDEITEKYVLDEEMREWFKENNIYACEEIARRLIEASTRGLWNANEETVEKLKEAYSSLEADLEELMDGESELQGGQIITSSFNEDAQNESLSQLEKLWNSSKVIKND</sequence>
<reference evidence="2" key="1">
    <citation type="submission" date="2007-06" db="EMBL/GenBank/DDBJ databases">
        <title>Complete sequence of Methanococcus vannielii SB.</title>
        <authorList>
            <consortium name="US DOE Joint Genome Institute"/>
            <person name="Copeland A."/>
            <person name="Lucas S."/>
            <person name="Lapidus A."/>
            <person name="Barry K."/>
            <person name="Glavina del Rio T."/>
            <person name="Dalin E."/>
            <person name="Tice H."/>
            <person name="Pitluck S."/>
            <person name="Chain P."/>
            <person name="Malfatti S."/>
            <person name="Shin M."/>
            <person name="Vergez L."/>
            <person name="Schmutz J."/>
            <person name="Larimer F."/>
            <person name="Land M."/>
            <person name="Hauser L."/>
            <person name="Kyrpides N."/>
            <person name="Anderson I."/>
            <person name="Sieprawska-Lupa M."/>
            <person name="Whitman W.B."/>
            <person name="Richardson P."/>
        </authorList>
    </citation>
    <scope>NUCLEOTIDE SEQUENCE [LARGE SCALE GENOMIC DNA]</scope>
    <source>
        <strain evidence="2">SB</strain>
    </source>
</reference>
<dbReference type="EC" id="6.6.1.2" evidence="2"/>
<dbReference type="Pfam" id="PF02514">
    <property type="entry name" value="CobN-Mg_chel"/>
    <property type="match status" value="1"/>
</dbReference>
<evidence type="ECO:0000313" key="2">
    <source>
        <dbReference type="EMBL" id="ABR54038.1"/>
    </source>
</evidence>
<dbReference type="RefSeq" id="WP_011971942.1">
    <property type="nucleotide sequence ID" value="NC_009634.1"/>
</dbReference>
<dbReference type="PANTHER" id="PTHR44119">
    <property type="entry name" value="MAGNESIUM-CHELATASE SUBUNIT CHLH, CHLOROPLASTIC"/>
    <property type="match status" value="1"/>
</dbReference>
<gene>
    <name evidence="2" type="ordered locus">Mevan_0126</name>
</gene>
<evidence type="ECO:0000313" key="3">
    <source>
        <dbReference type="Proteomes" id="UP000001107"/>
    </source>
</evidence>
<keyword evidence="2" id="KW-0436">Ligase</keyword>
<proteinExistence type="predicted"/>
<dbReference type="CDD" id="cd10150">
    <property type="entry name" value="CobN_like"/>
    <property type="match status" value="1"/>
</dbReference>
<dbReference type="HOGENOM" id="CLU_002017_1_2_2"/>
<evidence type="ECO:0000259" key="1">
    <source>
        <dbReference type="Pfam" id="PF02514"/>
    </source>
</evidence>
<dbReference type="EMBL" id="CP000742">
    <property type="protein sequence ID" value="ABR54038.1"/>
    <property type="molecule type" value="Genomic_DNA"/>
</dbReference>
<organism evidence="2 3">
    <name type="scientific">Methanococcus vannielii (strain ATCC 35089 / DSM 1224 / JCM 13029 / OCM 148 / SB)</name>
    <dbReference type="NCBI Taxonomy" id="406327"/>
    <lineage>
        <taxon>Archaea</taxon>
        <taxon>Methanobacteriati</taxon>
        <taxon>Methanobacteriota</taxon>
        <taxon>Methanomada group</taxon>
        <taxon>Methanococci</taxon>
        <taxon>Methanococcales</taxon>
        <taxon>Methanococcaceae</taxon>
        <taxon>Methanococcus</taxon>
    </lineage>
</organism>
<dbReference type="GO" id="GO:0051116">
    <property type="term" value="F:cobaltochelatase activity"/>
    <property type="evidence" value="ECO:0007669"/>
    <property type="project" value="UniProtKB-EC"/>
</dbReference>
<dbReference type="GeneID" id="5324619"/>
<dbReference type="Proteomes" id="UP000001107">
    <property type="component" value="Chromosome"/>
</dbReference>
<protein>
    <submittedName>
        <fullName evidence="2">Cobaltochelatase</fullName>
        <ecNumber evidence="2">6.6.1.2</ecNumber>
    </submittedName>
</protein>
<feature type="domain" description="CobN/magnesium chelatase" evidence="1">
    <location>
        <begin position="100"/>
        <end position="1231"/>
    </location>
</feature>
<name>A6UNG6_METVS</name>
<accession>A6UNG6</accession>
<dbReference type="KEGG" id="mvn:Mevan_0126"/>
<dbReference type="STRING" id="406327.Mevan_0126"/>
<dbReference type="OrthoDB" id="192131at2157"/>
<dbReference type="PANTHER" id="PTHR44119:SF7">
    <property type="entry name" value="MAGNESIUM CHELATASE SUBUNIT"/>
    <property type="match status" value="1"/>
</dbReference>
<dbReference type="InterPro" id="IPR003672">
    <property type="entry name" value="CobN/Mg_chltase"/>
</dbReference>
<keyword evidence="3" id="KW-1185">Reference proteome</keyword>